<proteinExistence type="predicted"/>
<protein>
    <submittedName>
        <fullName evidence="1">Uncharacterized protein</fullName>
    </submittedName>
</protein>
<sequence>MPTPIQDKLRTAMTTGGTLTVDFSSDLNAKAAGRLDVFLHDLGTSIRIDLATTGEPANILWLPWKQGNLTELQPSSISGAAVNSLFFTYYLSGCKVFGIRGGPVWHIDAPVTVAEFWPRIASDDWVEDYWPVGDTEDVAYIHRAGQQTNLWDLSTHLTGAAPTTYGSGNVGQAIVGGVVNASKQIDFYFQSSPWATLPYTRQTRKN</sequence>
<gene>
    <name evidence="1" type="ORF">N825_12680</name>
</gene>
<dbReference type="RefSeq" id="WP_037456818.1">
    <property type="nucleotide sequence ID" value="NZ_AVFL01000017.1"/>
</dbReference>
<evidence type="ECO:0000313" key="1">
    <source>
        <dbReference type="EMBL" id="EWY38661.1"/>
    </source>
</evidence>
<comment type="caution">
    <text evidence="1">The sequence shown here is derived from an EMBL/GenBank/DDBJ whole genome shotgun (WGS) entry which is preliminary data.</text>
</comment>
<evidence type="ECO:0000313" key="2">
    <source>
        <dbReference type="Proteomes" id="UP000019486"/>
    </source>
</evidence>
<reference evidence="1 2" key="1">
    <citation type="submission" date="2013-08" db="EMBL/GenBank/DDBJ databases">
        <title>The genome sequence of Skermanella stibiiresistens.</title>
        <authorList>
            <person name="Zhu W."/>
            <person name="Wang G."/>
        </authorList>
    </citation>
    <scope>NUCLEOTIDE SEQUENCE [LARGE SCALE GENOMIC DNA]</scope>
    <source>
        <strain evidence="1 2">SB22</strain>
    </source>
</reference>
<dbReference type="AlphaFoldDB" id="W9H1J0"/>
<dbReference type="Proteomes" id="UP000019486">
    <property type="component" value="Unassembled WGS sequence"/>
</dbReference>
<organism evidence="1 2">
    <name type="scientific">Skermanella stibiiresistens SB22</name>
    <dbReference type="NCBI Taxonomy" id="1385369"/>
    <lineage>
        <taxon>Bacteria</taxon>
        <taxon>Pseudomonadati</taxon>
        <taxon>Pseudomonadota</taxon>
        <taxon>Alphaproteobacteria</taxon>
        <taxon>Rhodospirillales</taxon>
        <taxon>Azospirillaceae</taxon>
        <taxon>Skermanella</taxon>
    </lineage>
</organism>
<dbReference type="OrthoDB" id="3078160at2"/>
<name>W9H1J0_9PROT</name>
<accession>W9H1J0</accession>
<keyword evidence="2" id="KW-1185">Reference proteome</keyword>
<dbReference type="InterPro" id="IPR033808">
    <property type="entry name" value="BPSL1549"/>
</dbReference>
<dbReference type="Pfam" id="PF17752">
    <property type="entry name" value="BLF1"/>
    <property type="match status" value="1"/>
</dbReference>
<dbReference type="EMBL" id="AVFL01000017">
    <property type="protein sequence ID" value="EWY38661.1"/>
    <property type="molecule type" value="Genomic_DNA"/>
</dbReference>